<dbReference type="Pfam" id="PF13650">
    <property type="entry name" value="Asp_protease_2"/>
    <property type="match status" value="1"/>
</dbReference>
<dbReference type="InterPro" id="IPR015943">
    <property type="entry name" value="WD40/YVTN_repeat-like_dom_sf"/>
</dbReference>
<dbReference type="PATRIC" id="fig|394096.3.peg.894"/>
<dbReference type="Gene3D" id="2.40.70.10">
    <property type="entry name" value="Acid Proteases"/>
    <property type="match status" value="1"/>
</dbReference>
<dbReference type="InterPro" id="IPR021109">
    <property type="entry name" value="Peptidase_aspartic_dom_sf"/>
</dbReference>
<organism evidence="2 3">
    <name type="scientific">Hyalangium minutum</name>
    <dbReference type="NCBI Taxonomy" id="394096"/>
    <lineage>
        <taxon>Bacteria</taxon>
        <taxon>Pseudomonadati</taxon>
        <taxon>Myxococcota</taxon>
        <taxon>Myxococcia</taxon>
        <taxon>Myxococcales</taxon>
        <taxon>Cystobacterineae</taxon>
        <taxon>Archangiaceae</taxon>
        <taxon>Hyalangium</taxon>
    </lineage>
</organism>
<accession>A0A085WTV2</accession>
<feature type="repeat" description="WD" evidence="1">
    <location>
        <begin position="185"/>
        <end position="216"/>
    </location>
</feature>
<dbReference type="InterPro" id="IPR001680">
    <property type="entry name" value="WD40_rpt"/>
</dbReference>
<evidence type="ECO:0000313" key="3">
    <source>
        <dbReference type="Proteomes" id="UP000028725"/>
    </source>
</evidence>
<dbReference type="InterPro" id="IPR011047">
    <property type="entry name" value="Quinoprotein_ADH-like_sf"/>
</dbReference>
<reference evidence="2 3" key="1">
    <citation type="submission" date="2014-04" db="EMBL/GenBank/DDBJ databases">
        <title>Genome assembly of Hyalangium minutum DSM 14724.</title>
        <authorList>
            <person name="Sharma G."/>
            <person name="Subramanian S."/>
        </authorList>
    </citation>
    <scope>NUCLEOTIDE SEQUENCE [LARGE SCALE GENOMIC DNA]</scope>
    <source>
        <strain evidence="2 3">DSM 14724</strain>
    </source>
</reference>
<dbReference type="AlphaFoldDB" id="A0A085WTV2"/>
<sequence>MRYSARLLLAGWVVLGVGCAHKLPGLTPEVFSGLREQPGNYVAGKTVGLSDGPLLNNKDFVYTIGFSPDSSRVAYTHLGPKFYELALWTLVPEPKLVADKTVNPYEFDIEAVSFSPDGGLVATAGRDGAVRLFDASTNEPKGRVLAEEPLTAMTFHPSGRYVVVGSAKGLISVFSVPQLAFVYEVRAHMGPVSALAFTAEGALYSGSWDKHVRAWESREEVLRTDQARVIFDRRGGFSVVRGGVNGKAQASFALDTRAPAIILNTETATQAGIDVAFLKDTLTVPTPLGNTVAKLARGQSLRFKSLPVENVDIAICDVCVPTGAQGVLGTPFLERFDVSFDESTHEAILTSKAGAVPGAEAQGLALNPKSDFVFEGHVNDVTVDAKGQRLGVAFSEEKAERSRTVYEREKNKVVEPQAPFNAGALVDAATGQVLQKWPIHHGVVSTASISPDGRSLASGGWDKRLLLFTEGNAQPLDEREFGWSVRRVRFSPDGRWVAVAAWTPQNPIGDQESDPAAALFEVAYEQPSVERR</sequence>
<proteinExistence type="predicted"/>
<dbReference type="Proteomes" id="UP000028725">
    <property type="component" value="Unassembled WGS sequence"/>
</dbReference>
<dbReference type="PANTHER" id="PTHR19879:SF9">
    <property type="entry name" value="TRANSCRIPTION INITIATION FACTOR TFIID SUBUNIT 5"/>
    <property type="match status" value="1"/>
</dbReference>
<protein>
    <submittedName>
        <fullName evidence="2">WD domain G-beta repeat protein</fullName>
    </submittedName>
</protein>
<keyword evidence="1" id="KW-0853">WD repeat</keyword>
<feature type="repeat" description="WD" evidence="1">
    <location>
        <begin position="102"/>
        <end position="143"/>
    </location>
</feature>
<gene>
    <name evidence="2" type="ORF">DB31_3245</name>
</gene>
<keyword evidence="3" id="KW-1185">Reference proteome</keyword>
<dbReference type="PROSITE" id="PS50082">
    <property type="entry name" value="WD_REPEATS_2"/>
    <property type="match status" value="2"/>
</dbReference>
<dbReference type="PANTHER" id="PTHR19879">
    <property type="entry name" value="TRANSCRIPTION INITIATION FACTOR TFIID"/>
    <property type="match status" value="1"/>
</dbReference>
<evidence type="ECO:0000256" key="1">
    <source>
        <dbReference type="PROSITE-ProRule" id="PRU00221"/>
    </source>
</evidence>
<dbReference type="PROSITE" id="PS50294">
    <property type="entry name" value="WD_REPEATS_REGION"/>
    <property type="match status" value="1"/>
</dbReference>
<evidence type="ECO:0000313" key="2">
    <source>
        <dbReference type="EMBL" id="KFE71115.1"/>
    </source>
</evidence>
<dbReference type="RefSeq" id="WP_044182659.1">
    <property type="nucleotide sequence ID" value="NZ_JMCB01000002.1"/>
</dbReference>
<dbReference type="PROSITE" id="PS51257">
    <property type="entry name" value="PROKAR_LIPOPROTEIN"/>
    <property type="match status" value="1"/>
</dbReference>
<dbReference type="SMART" id="SM00320">
    <property type="entry name" value="WD40"/>
    <property type="match status" value="4"/>
</dbReference>
<dbReference type="Gene3D" id="2.130.10.10">
    <property type="entry name" value="YVTN repeat-like/Quinoprotein amine dehydrogenase"/>
    <property type="match status" value="2"/>
</dbReference>
<dbReference type="OrthoDB" id="9765809at2"/>
<dbReference type="Pfam" id="PF00400">
    <property type="entry name" value="WD40"/>
    <property type="match status" value="4"/>
</dbReference>
<dbReference type="SUPFAM" id="SSF50998">
    <property type="entry name" value="Quinoprotein alcohol dehydrogenase-like"/>
    <property type="match status" value="1"/>
</dbReference>
<dbReference type="EMBL" id="JMCB01000002">
    <property type="protein sequence ID" value="KFE71115.1"/>
    <property type="molecule type" value="Genomic_DNA"/>
</dbReference>
<name>A0A085WTV2_9BACT</name>
<comment type="caution">
    <text evidence="2">The sequence shown here is derived from an EMBL/GenBank/DDBJ whole genome shotgun (WGS) entry which is preliminary data.</text>
</comment>
<dbReference type="STRING" id="394096.DB31_3245"/>